<dbReference type="EMBL" id="FUEG01000007">
    <property type="protein sequence ID" value="SJL07017.1"/>
    <property type="molecule type" value="Genomic_DNA"/>
</dbReference>
<gene>
    <name evidence="3" type="ORF">ARMOST_10360</name>
</gene>
<evidence type="ECO:0000259" key="2">
    <source>
        <dbReference type="Pfam" id="PF20152"/>
    </source>
</evidence>
<evidence type="ECO:0000256" key="1">
    <source>
        <dbReference type="SAM" id="Phobius"/>
    </source>
</evidence>
<organism evidence="3 4">
    <name type="scientific">Armillaria ostoyae</name>
    <name type="common">Armillaria root rot fungus</name>
    <dbReference type="NCBI Taxonomy" id="47428"/>
    <lineage>
        <taxon>Eukaryota</taxon>
        <taxon>Fungi</taxon>
        <taxon>Dikarya</taxon>
        <taxon>Basidiomycota</taxon>
        <taxon>Agaricomycotina</taxon>
        <taxon>Agaricomycetes</taxon>
        <taxon>Agaricomycetidae</taxon>
        <taxon>Agaricales</taxon>
        <taxon>Marasmiineae</taxon>
        <taxon>Physalacriaceae</taxon>
        <taxon>Armillaria</taxon>
    </lineage>
</organism>
<dbReference type="OrthoDB" id="2953893at2759"/>
<dbReference type="Pfam" id="PF20152">
    <property type="entry name" value="DUF6534"/>
    <property type="match status" value="1"/>
</dbReference>
<feature type="transmembrane region" description="Helical" evidence="1">
    <location>
        <begin position="205"/>
        <end position="227"/>
    </location>
</feature>
<dbReference type="OMA" id="YANTIFM"/>
<protein>
    <recommendedName>
        <fullName evidence="2">DUF6534 domain-containing protein</fullName>
    </recommendedName>
</protein>
<sequence>MQPVPAGYPIEQLTGPFIVGCLLNWGLFGTLSVQLYVYYLAFPNDRRSLKYLVYGIYVIESVQTMLVAHDTFATFGYGFGDIDALTRMNYLWLTVPIMSAVVAGIGQGFYAYRIFVLSKSRIIPIFIICVSLTSFVPAMILGIYAFQAGDLTKMNNRKTQITAGIWCGAAALCDILIAICMTYYLTRSTTNFRRTRMLVTKIIRLTIETGSVTAVVALLSFFLYIVFPHQTSYITPCLLLPKLYANSVYMVLNSRFQILGGRDTYMSSTDMSITATVLKNFASQSAGGTQPADGMQGPVPVVAISNEAFNDNYEMGQISVSHGAFCVLDTIGLGVWAKKPRGFFSCPTHRSGELRAMDPPRQCTSDKVELERVGGSRLMNP</sequence>
<keyword evidence="1" id="KW-0472">Membrane</keyword>
<dbReference type="AlphaFoldDB" id="A0A284RE22"/>
<evidence type="ECO:0000313" key="3">
    <source>
        <dbReference type="EMBL" id="SJL07017.1"/>
    </source>
</evidence>
<dbReference type="Proteomes" id="UP000219338">
    <property type="component" value="Unassembled WGS sequence"/>
</dbReference>
<evidence type="ECO:0000313" key="4">
    <source>
        <dbReference type="Proteomes" id="UP000219338"/>
    </source>
</evidence>
<feature type="transmembrane region" description="Helical" evidence="1">
    <location>
        <begin position="89"/>
        <end position="110"/>
    </location>
</feature>
<reference evidence="4" key="1">
    <citation type="journal article" date="2017" name="Nat. Ecol. Evol.">
        <title>Genome expansion and lineage-specific genetic innovations in the forest pathogenic fungi Armillaria.</title>
        <authorList>
            <person name="Sipos G."/>
            <person name="Prasanna A.N."/>
            <person name="Walter M.C."/>
            <person name="O'Connor E."/>
            <person name="Balint B."/>
            <person name="Krizsan K."/>
            <person name="Kiss B."/>
            <person name="Hess J."/>
            <person name="Varga T."/>
            <person name="Slot J."/>
            <person name="Riley R."/>
            <person name="Boka B."/>
            <person name="Rigling D."/>
            <person name="Barry K."/>
            <person name="Lee J."/>
            <person name="Mihaltcheva S."/>
            <person name="LaButti K."/>
            <person name="Lipzen A."/>
            <person name="Waldron R."/>
            <person name="Moloney N.M."/>
            <person name="Sperisen C."/>
            <person name="Kredics L."/>
            <person name="Vagvoelgyi C."/>
            <person name="Patrignani A."/>
            <person name="Fitzpatrick D."/>
            <person name="Nagy I."/>
            <person name="Doyle S."/>
            <person name="Anderson J.B."/>
            <person name="Grigoriev I.V."/>
            <person name="Gueldener U."/>
            <person name="Muensterkoetter M."/>
            <person name="Nagy L.G."/>
        </authorList>
    </citation>
    <scope>NUCLEOTIDE SEQUENCE [LARGE SCALE GENOMIC DNA]</scope>
    <source>
        <strain evidence="4">C18/9</strain>
    </source>
</reference>
<feature type="domain" description="DUF6534" evidence="2">
    <location>
        <begin position="170"/>
        <end position="255"/>
    </location>
</feature>
<keyword evidence="4" id="KW-1185">Reference proteome</keyword>
<keyword evidence="1" id="KW-0812">Transmembrane</keyword>
<dbReference type="InterPro" id="IPR045339">
    <property type="entry name" value="DUF6534"/>
</dbReference>
<dbReference type="PANTHER" id="PTHR40465">
    <property type="entry name" value="CHROMOSOME 1, WHOLE GENOME SHOTGUN SEQUENCE"/>
    <property type="match status" value="1"/>
</dbReference>
<accession>A0A284RE22</accession>
<feature type="transmembrane region" description="Helical" evidence="1">
    <location>
        <begin position="122"/>
        <end position="143"/>
    </location>
</feature>
<dbReference type="PANTHER" id="PTHR40465:SF1">
    <property type="entry name" value="DUF6534 DOMAIN-CONTAINING PROTEIN"/>
    <property type="match status" value="1"/>
</dbReference>
<name>A0A284RE22_ARMOS</name>
<keyword evidence="1" id="KW-1133">Transmembrane helix</keyword>
<feature type="transmembrane region" description="Helical" evidence="1">
    <location>
        <begin position="163"/>
        <end position="185"/>
    </location>
</feature>
<proteinExistence type="predicted"/>
<feature type="transmembrane region" description="Helical" evidence="1">
    <location>
        <begin position="17"/>
        <end position="39"/>
    </location>
</feature>
<feature type="transmembrane region" description="Helical" evidence="1">
    <location>
        <begin position="51"/>
        <end position="69"/>
    </location>
</feature>